<evidence type="ECO:0000313" key="5">
    <source>
        <dbReference type="Proteomes" id="UP001146793"/>
    </source>
</evidence>
<name>A0AAV8ABA8_9EUKA</name>
<dbReference type="InterPro" id="IPR001806">
    <property type="entry name" value="Small_GTPase"/>
</dbReference>
<organism evidence="3 5">
    <name type="scientific">Anaeramoeba flamelloides</name>
    <dbReference type="NCBI Taxonomy" id="1746091"/>
    <lineage>
        <taxon>Eukaryota</taxon>
        <taxon>Metamonada</taxon>
        <taxon>Anaeramoebidae</taxon>
        <taxon>Anaeramoeba</taxon>
    </lineage>
</organism>
<dbReference type="InterPro" id="IPR003578">
    <property type="entry name" value="Small_GTPase_Rho"/>
</dbReference>
<dbReference type="SUPFAM" id="SSF52540">
    <property type="entry name" value="P-loop containing nucleoside triphosphate hydrolases"/>
    <property type="match status" value="1"/>
</dbReference>
<evidence type="ECO:0000313" key="6">
    <source>
        <dbReference type="Proteomes" id="UP001150062"/>
    </source>
</evidence>
<dbReference type="Proteomes" id="UP001150062">
    <property type="component" value="Unassembled WGS sequence"/>
</dbReference>
<evidence type="ECO:0000313" key="3">
    <source>
        <dbReference type="EMBL" id="KAJ3450120.1"/>
    </source>
</evidence>
<proteinExistence type="predicted"/>
<keyword evidence="2" id="KW-0342">GTP-binding</keyword>
<dbReference type="InterPro" id="IPR027417">
    <property type="entry name" value="P-loop_NTPase"/>
</dbReference>
<evidence type="ECO:0000256" key="1">
    <source>
        <dbReference type="ARBA" id="ARBA00022741"/>
    </source>
</evidence>
<dbReference type="AlphaFoldDB" id="A0AAV8ABA8"/>
<protein>
    <submittedName>
        <fullName evidence="3">Gtpase crac1b</fullName>
    </submittedName>
</protein>
<dbReference type="EMBL" id="JANTQA010000012">
    <property type="protein sequence ID" value="KAJ3450120.1"/>
    <property type="molecule type" value="Genomic_DNA"/>
</dbReference>
<evidence type="ECO:0000256" key="2">
    <source>
        <dbReference type="ARBA" id="ARBA00023134"/>
    </source>
</evidence>
<sequence>MTNIFINCIGNFNFSTASKKNTHDATHNNEVNALAATIQTGTYPETVVPMEVHDNVEKEISGTDYNIHVEDTLAIAGLIEGGQKERQVQTFLKSQYTRHQEQIWLLVFSVGDRETFEFIEERVFPHLQYLSQSKWECNPKCILVGSQSEKRKNKKAKCVDSKEAKKLAKKLGCQDYCEVSATTQDGFGDLFETIEKAHKGGYPKTKKVFMKKIVL</sequence>
<reference evidence="3" key="2">
    <citation type="submission" date="2022-08" db="EMBL/GenBank/DDBJ databases">
        <title>Novel sulphate-reducing endosymbionts in the free-living metamonad Anaeramoeba.</title>
        <authorList>
            <person name="Jerlstrom-Hultqvist J."/>
            <person name="Cepicka I."/>
            <person name="Gallot-Lavallee L."/>
            <person name="Salas-Leiva D."/>
            <person name="Curtis B.A."/>
            <person name="Zahonova K."/>
            <person name="Pipaliya S."/>
            <person name="Dacks J."/>
            <person name="Roger A.J."/>
        </authorList>
    </citation>
    <scope>NUCLEOTIDE SEQUENCE</scope>
    <source>
        <strain evidence="3">Busselton2</strain>
    </source>
</reference>
<evidence type="ECO:0000313" key="4">
    <source>
        <dbReference type="EMBL" id="KAJ6250867.1"/>
    </source>
</evidence>
<keyword evidence="1" id="KW-0547">Nucleotide-binding</keyword>
<accession>A0AAV8ABA8</accession>
<dbReference type="GO" id="GO:0003924">
    <property type="term" value="F:GTPase activity"/>
    <property type="evidence" value="ECO:0007669"/>
    <property type="project" value="InterPro"/>
</dbReference>
<dbReference type="Pfam" id="PF00071">
    <property type="entry name" value="Ras"/>
    <property type="match status" value="1"/>
</dbReference>
<reference evidence="4" key="1">
    <citation type="submission" date="2022-08" db="EMBL/GenBank/DDBJ databases">
        <title>Novel sulfate-reducing endosymbionts in the free-living metamonad Anaeramoeba.</title>
        <authorList>
            <person name="Jerlstrom-Hultqvist J."/>
            <person name="Cepicka I."/>
            <person name="Gallot-Lavallee L."/>
            <person name="Salas-Leiva D."/>
            <person name="Curtis B.A."/>
            <person name="Zahonova K."/>
            <person name="Pipaliya S."/>
            <person name="Dacks J."/>
            <person name="Roger A.J."/>
        </authorList>
    </citation>
    <scope>NUCLEOTIDE SEQUENCE</scope>
    <source>
        <strain evidence="4">Schooner1</strain>
    </source>
</reference>
<keyword evidence="6" id="KW-1185">Reference proteome</keyword>
<dbReference type="SMART" id="SM00174">
    <property type="entry name" value="RHO"/>
    <property type="match status" value="1"/>
</dbReference>
<dbReference type="GO" id="GO:0007264">
    <property type="term" value="P:small GTPase-mediated signal transduction"/>
    <property type="evidence" value="ECO:0007669"/>
    <property type="project" value="InterPro"/>
</dbReference>
<dbReference type="EMBL" id="JAOAOG010000073">
    <property type="protein sequence ID" value="KAJ6250867.1"/>
    <property type="molecule type" value="Genomic_DNA"/>
</dbReference>
<comment type="caution">
    <text evidence="3">The sequence shown here is derived from an EMBL/GenBank/DDBJ whole genome shotgun (WGS) entry which is preliminary data.</text>
</comment>
<gene>
    <name evidence="3" type="ORF">M0812_06287</name>
    <name evidence="4" type="ORF">M0813_15683</name>
</gene>
<dbReference type="Proteomes" id="UP001146793">
    <property type="component" value="Unassembled WGS sequence"/>
</dbReference>
<dbReference type="PANTHER" id="PTHR24072">
    <property type="entry name" value="RHO FAMILY GTPASE"/>
    <property type="match status" value="1"/>
</dbReference>
<dbReference type="GO" id="GO:0005525">
    <property type="term" value="F:GTP binding"/>
    <property type="evidence" value="ECO:0007669"/>
    <property type="project" value="UniProtKB-KW"/>
</dbReference>
<dbReference type="PROSITE" id="PS51419">
    <property type="entry name" value="RAB"/>
    <property type="match status" value="1"/>
</dbReference>
<dbReference type="Gene3D" id="3.40.50.300">
    <property type="entry name" value="P-loop containing nucleotide triphosphate hydrolases"/>
    <property type="match status" value="1"/>
</dbReference>